<organism evidence="2">
    <name type="scientific">freshwater metagenome</name>
    <dbReference type="NCBI Taxonomy" id="449393"/>
    <lineage>
        <taxon>unclassified sequences</taxon>
        <taxon>metagenomes</taxon>
        <taxon>ecological metagenomes</taxon>
    </lineage>
</organism>
<name>A0A6J6ETY1_9ZZZZ</name>
<evidence type="ECO:0000256" key="1">
    <source>
        <dbReference type="SAM" id="MobiDB-lite"/>
    </source>
</evidence>
<dbReference type="InterPro" id="IPR029058">
    <property type="entry name" value="AB_hydrolase_fold"/>
</dbReference>
<feature type="compositionally biased region" description="Polar residues" evidence="1">
    <location>
        <begin position="15"/>
        <end position="31"/>
    </location>
</feature>
<evidence type="ECO:0000313" key="2">
    <source>
        <dbReference type="EMBL" id="CAB4580020.1"/>
    </source>
</evidence>
<protein>
    <submittedName>
        <fullName evidence="2">Unannotated protein</fullName>
    </submittedName>
</protein>
<gene>
    <name evidence="2" type="ORF">UFOPK1493_02993</name>
</gene>
<proteinExistence type="predicted"/>
<dbReference type="AlphaFoldDB" id="A0A6J6ETY1"/>
<dbReference type="EMBL" id="CAEZSR010000146">
    <property type="protein sequence ID" value="CAB4580020.1"/>
    <property type="molecule type" value="Genomic_DNA"/>
</dbReference>
<feature type="region of interest" description="Disordered" evidence="1">
    <location>
        <begin position="1"/>
        <end position="43"/>
    </location>
</feature>
<dbReference type="Gene3D" id="3.40.50.1820">
    <property type="entry name" value="alpha/beta hydrolase"/>
    <property type="match status" value="2"/>
</dbReference>
<accession>A0A6J6ETY1</accession>
<reference evidence="2" key="1">
    <citation type="submission" date="2020-05" db="EMBL/GenBank/DDBJ databases">
        <authorList>
            <person name="Chiriac C."/>
            <person name="Salcher M."/>
            <person name="Ghai R."/>
            <person name="Kavagutti S V."/>
        </authorList>
    </citation>
    <scope>NUCLEOTIDE SEQUENCE</scope>
</reference>
<sequence>MPTGSITARLRWPSDETNTPDTESCPSSVSADATRAQGRSGEVRVDPVTVPKSRVPTMQDLDVQLDPHLGGKRPFGLNYWPLPEDDPGVEIPRESIRLVSPDGALVRGLLWTPPNGRPWRTAVILSHPRGDFSVHYACPLLAAAGYAVLGFGTRYMNNDTDCLHEQCIVDVKTVYDEMIRRGAEAVVLLGNSGGGSLMALANAELGIGDGWIGMAAHPGEGVFMNQVIDPSVADEDDPFSTVPELDMYHPDNGWRPWPEPCSYDPAWVARYREAQVARVARIDAIAKASIAESVDAGGRLRGIDKAADPTGWREQRRRAVFTKYLTIYRTLADPAYLDLSIDPDDRPMGSLFAFPDPFDANYGRGGLARTMTARGWLSTWSGLSSHAKLADTMPRVTVPTILLHPTADTEIRLWQAKEIVDNSGATDRTYVELRGAPHYLEGHRREALALVADWLAARFP</sequence>
<dbReference type="SUPFAM" id="SSF53474">
    <property type="entry name" value="alpha/beta-Hydrolases"/>
    <property type="match status" value="1"/>
</dbReference>